<dbReference type="Gene3D" id="3.40.50.300">
    <property type="entry name" value="P-loop containing nucleotide triphosphate hydrolases"/>
    <property type="match status" value="2"/>
</dbReference>
<dbReference type="GO" id="GO:0036297">
    <property type="term" value="P:interstrand cross-link repair"/>
    <property type="evidence" value="ECO:0007669"/>
    <property type="project" value="TreeGrafter"/>
</dbReference>
<gene>
    <name evidence="3" type="ORF">DWB61_17380</name>
</gene>
<evidence type="ECO:0000256" key="1">
    <source>
        <dbReference type="SAM" id="MobiDB-lite"/>
    </source>
</evidence>
<feature type="region of interest" description="Disordered" evidence="1">
    <location>
        <begin position="51"/>
        <end position="81"/>
    </location>
</feature>
<dbReference type="InterPro" id="IPR001650">
    <property type="entry name" value="Helicase_C-like"/>
</dbReference>
<accession>A0A425XWG9</accession>
<dbReference type="GO" id="GO:0006289">
    <property type="term" value="P:nucleotide-excision repair"/>
    <property type="evidence" value="ECO:0007669"/>
    <property type="project" value="TreeGrafter"/>
</dbReference>
<sequence length="1202" mass="138494">MSVKENRNIVIKRIGKELIGPGSDIFQCEDDLSNEVIEGKPLQRYFSGILFPKQEQSNGDNNGEQEMNGEDVENSIDFPPDIETPVQKVKEVYEEDGDETDKTNTQPQYSPNSFFPSHFGITFAVERTCTKINANLRFGNYLKANFPEIKLPYNGEGTNLIDEHGLSHFVNYDEESKTLSQSKKIQRTKNGKITEEYQFFKEGLKSLAQNTSYDHALYKAVSKLFFKDKYKRNNNDIFIETNIEDILASPNQHLEIKLSDLPNIDTENWKQEMKDNLVFHLKLYSNYPDKYYIKGVLENKISIPKDKYSLSKEKVNQLSCFQSEIRIESDKLLPFRDYKAHLYKTDEDKMLDYLYRDKLAFGIGHNTACTWENAQSPNTPQWIQSTFLPEYDVKSQSSETDKIKGDILNIKNLSVFNSDKSNIISNLTKVAEAYKVWISEEKASANGNELGEENISKCEQIHSRITNGINLLSENENALRAFLLANTAIYLQMFQTQQHFGKKKEGFEVWERDEILQHKLEDYSSLPFPTERIPEWRPFQLAFILQCLSSFVDENSSEKDLIDLLYFPTGGGKTEAYLAVSAFLIFWRRIQYPDNYDGVNIIIRYTLRLLSAQQFERASKLILACEFIRNHYDDLGEGEISIGFWVGKQTVPNYLKDAAKKLESTHKKLNKGDNFAINPFQLSNCQWCNTKIISRYNEADTIYQIGHRVGKKQLHCHCLNESCHFSEKNGGLPVVLIDEDIYSTPPTILFATVDKFASLAWKGESTTFFNNGNNRKPELIIQDELHLLNGTLGSLVGLFENALLKLCDNPKIIASTATVKNVDKQIQGLYGREARVFPQYATNSDDTFFSKVIEESKRKYIGILPTGKTTVVTNLQLLASLLYARLEIWNSTANKEEADSFWTILSYFKSLKEIGRFSNKINSELKPIIKQLQVRYLKNNSDSERSNYNKLSYRNVELTSRIPNEKIKKNLDKLEIPFEGNIKEHKAYDIVLATNMISVGLDVGRLGVMVMNGMPPNTAEYIQASSRVARKNEGLVVTLFDPFNSRDLSYYEDFVQFHKTFYKQVEPLSVTPFAENALDKMLFTLILAYFRHTTPYTSNNAATALIDDNVKNDLRNNLIQLFKEHQFAQNDLQLITEKLDDILRDWKYKIDAQKDLKYFWKDHPKESLIVPMQEKKNDDETLTAMQSMRSVEPSAEILIRQY</sequence>
<dbReference type="OrthoDB" id="713315at2"/>
<dbReference type="EMBL" id="QQWG01000034">
    <property type="protein sequence ID" value="RRG18989.1"/>
    <property type="molecule type" value="Genomic_DNA"/>
</dbReference>
<dbReference type="SMART" id="SM00490">
    <property type="entry name" value="HELICc"/>
    <property type="match status" value="1"/>
</dbReference>
<dbReference type="InterPro" id="IPR027417">
    <property type="entry name" value="P-loop_NTPase"/>
</dbReference>
<protein>
    <recommendedName>
        <fullName evidence="2">Helicase C-terminal domain-containing protein</fullName>
    </recommendedName>
</protein>
<comment type="caution">
    <text evidence="3">The sequence shown here is derived from an EMBL/GenBank/DDBJ whole genome shotgun (WGS) entry which is preliminary data.</text>
</comment>
<feature type="compositionally biased region" description="Polar residues" evidence="1">
    <location>
        <begin position="54"/>
        <end position="65"/>
    </location>
</feature>
<evidence type="ECO:0000313" key="3">
    <source>
        <dbReference type="EMBL" id="RRG18989.1"/>
    </source>
</evidence>
<dbReference type="PANTHER" id="PTHR47957:SF3">
    <property type="entry name" value="ATP-DEPENDENT HELICASE HRQ1"/>
    <property type="match status" value="1"/>
</dbReference>
<organism evidence="3 4">
    <name type="scientific">Ancylomarina euxinus</name>
    <dbReference type="NCBI Taxonomy" id="2283627"/>
    <lineage>
        <taxon>Bacteria</taxon>
        <taxon>Pseudomonadati</taxon>
        <taxon>Bacteroidota</taxon>
        <taxon>Bacteroidia</taxon>
        <taxon>Marinilabiliales</taxon>
        <taxon>Marinifilaceae</taxon>
        <taxon>Ancylomarina</taxon>
    </lineage>
</organism>
<dbReference type="RefSeq" id="WP_125032175.1">
    <property type="nucleotide sequence ID" value="NZ_JAPXVP010000029.1"/>
</dbReference>
<reference evidence="3 4" key="1">
    <citation type="submission" date="2018-07" db="EMBL/GenBank/DDBJ databases">
        <title>Draft genome sequence of Ancylomarina sp. M1P.</title>
        <authorList>
            <person name="Yadav S."/>
            <person name="Villanueva L."/>
            <person name="Damste J.S.S."/>
        </authorList>
    </citation>
    <scope>NUCLEOTIDE SEQUENCE [LARGE SCALE GENOMIC DNA]</scope>
    <source>
        <strain evidence="3 4">M1P</strain>
    </source>
</reference>
<dbReference type="PROSITE" id="PS51194">
    <property type="entry name" value="HELICASE_CTER"/>
    <property type="match status" value="1"/>
</dbReference>
<dbReference type="GO" id="GO:0043138">
    <property type="term" value="F:3'-5' DNA helicase activity"/>
    <property type="evidence" value="ECO:0007669"/>
    <property type="project" value="TreeGrafter"/>
</dbReference>
<dbReference type="CDD" id="cd18785">
    <property type="entry name" value="SF2_C"/>
    <property type="match status" value="1"/>
</dbReference>
<dbReference type="Pfam" id="PF00271">
    <property type="entry name" value="Helicase_C"/>
    <property type="match status" value="1"/>
</dbReference>
<dbReference type="SUPFAM" id="SSF52540">
    <property type="entry name" value="P-loop containing nucleoside triphosphate hydrolases"/>
    <property type="match status" value="1"/>
</dbReference>
<name>A0A425XWG9_9BACT</name>
<dbReference type="Proteomes" id="UP000285794">
    <property type="component" value="Unassembled WGS sequence"/>
</dbReference>
<feature type="domain" description="Helicase C-terminal" evidence="2">
    <location>
        <begin position="924"/>
        <end position="1079"/>
    </location>
</feature>
<dbReference type="PANTHER" id="PTHR47957">
    <property type="entry name" value="ATP-DEPENDENT HELICASE HRQ1"/>
    <property type="match status" value="1"/>
</dbReference>
<dbReference type="AlphaFoldDB" id="A0A425XWG9"/>
<evidence type="ECO:0000313" key="4">
    <source>
        <dbReference type="Proteomes" id="UP000285794"/>
    </source>
</evidence>
<keyword evidence="4" id="KW-1185">Reference proteome</keyword>
<evidence type="ECO:0000259" key="2">
    <source>
        <dbReference type="PROSITE" id="PS51194"/>
    </source>
</evidence>
<proteinExistence type="predicted"/>